<proteinExistence type="inferred from homology"/>
<evidence type="ECO:0000313" key="15">
    <source>
        <dbReference type="Proteomes" id="UP001162734"/>
    </source>
</evidence>
<dbReference type="Pfam" id="PF02606">
    <property type="entry name" value="LpxK"/>
    <property type="match status" value="1"/>
</dbReference>
<keyword evidence="7 13" id="KW-0808">Transferase</keyword>
<keyword evidence="15" id="KW-1185">Reference proteome</keyword>
<dbReference type="NCBIfam" id="TIGR00682">
    <property type="entry name" value="lpxK"/>
    <property type="match status" value="1"/>
</dbReference>
<evidence type="ECO:0000256" key="3">
    <source>
        <dbReference type="ARBA" id="ARBA00012071"/>
    </source>
</evidence>
<comment type="pathway">
    <text evidence="2 13">Glycolipid biosynthesis; lipid IV(A) biosynthesis; lipid IV(A) from (3R)-3-hydroxytetradecanoyl-[acyl-carrier-protein] and UDP-N-acetyl-alpha-D-glucosamine: step 6/6.</text>
</comment>
<dbReference type="InterPro" id="IPR003758">
    <property type="entry name" value="LpxK"/>
</dbReference>
<name>A0ABN6N8I2_9BACT</name>
<comment type="catalytic activity">
    <reaction evidence="13">
        <text>a lipid A disaccharide + ATP = a lipid IVA + ADP + H(+)</text>
        <dbReference type="Rhea" id="RHEA:67840"/>
        <dbReference type="ChEBI" id="CHEBI:15378"/>
        <dbReference type="ChEBI" id="CHEBI:30616"/>
        <dbReference type="ChEBI" id="CHEBI:176343"/>
        <dbReference type="ChEBI" id="CHEBI:176425"/>
        <dbReference type="ChEBI" id="CHEBI:456216"/>
        <dbReference type="EC" id="2.7.1.130"/>
    </reaction>
</comment>
<keyword evidence="9 13" id="KW-0418">Kinase</keyword>
<dbReference type="PANTHER" id="PTHR42724">
    <property type="entry name" value="TETRAACYLDISACCHARIDE 4'-KINASE"/>
    <property type="match status" value="1"/>
</dbReference>
<keyword evidence="11 13" id="KW-0443">Lipid metabolism</keyword>
<organism evidence="14 15">
    <name type="scientific">Anaeromyxobacter paludicola</name>
    <dbReference type="NCBI Taxonomy" id="2918171"/>
    <lineage>
        <taxon>Bacteria</taxon>
        <taxon>Pseudomonadati</taxon>
        <taxon>Myxococcota</taxon>
        <taxon>Myxococcia</taxon>
        <taxon>Myxococcales</taxon>
        <taxon>Cystobacterineae</taxon>
        <taxon>Anaeromyxobacteraceae</taxon>
        <taxon>Anaeromyxobacter</taxon>
    </lineage>
</organism>
<dbReference type="InterPro" id="IPR027417">
    <property type="entry name" value="P-loop_NTPase"/>
</dbReference>
<evidence type="ECO:0000256" key="8">
    <source>
        <dbReference type="ARBA" id="ARBA00022741"/>
    </source>
</evidence>
<evidence type="ECO:0000256" key="6">
    <source>
        <dbReference type="ARBA" id="ARBA00022556"/>
    </source>
</evidence>
<evidence type="ECO:0000256" key="4">
    <source>
        <dbReference type="ARBA" id="ARBA00016436"/>
    </source>
</evidence>
<feature type="binding site" evidence="13">
    <location>
        <begin position="63"/>
        <end position="70"/>
    </location>
    <ligand>
        <name>ATP</name>
        <dbReference type="ChEBI" id="CHEBI:30616"/>
    </ligand>
</feature>
<sequence length="367" mass="38902">MSRLERYWWRDGPPPGGRAAALPLAAGEALFRAGGALRRALYDRALLPSFRAAVPVVSVGNLVVGGAGKTPVALAIGARLLARGERLAVLSRGYGAERSGPRVVSDGERLLLDVRGAGDEPTLIARRLPAARVLCGPRRAELARRAVADLGASALLLDDGFQHRALARDLDVVVLDAADPFGNGRLLPRGPNREPPSALGRAGLLWLTRVDAGHPEVLEGLRELARRLTGRGPVESVHAPVAILDGALEHAADLGALRGCRVLLLTAMARPERFRATVEQLGAEVTAERSYRDHHFFSDAEVEAALDDAARERCHFTLVTEKDAVRLSPAAARHPRLRALRIQAQVAAGEGELSAALDAALAAGRGA</sequence>
<dbReference type="PANTHER" id="PTHR42724:SF1">
    <property type="entry name" value="TETRAACYLDISACCHARIDE 4'-KINASE, MITOCHONDRIAL-RELATED"/>
    <property type="match status" value="1"/>
</dbReference>
<keyword evidence="6 13" id="KW-0441">Lipid A biosynthesis</keyword>
<dbReference type="HAMAP" id="MF_00409">
    <property type="entry name" value="LpxK"/>
    <property type="match status" value="1"/>
</dbReference>
<evidence type="ECO:0000256" key="11">
    <source>
        <dbReference type="ARBA" id="ARBA00023098"/>
    </source>
</evidence>
<comment type="function">
    <text evidence="1 13">Transfers the gamma-phosphate of ATP to the 4'-position of a tetraacyldisaccharide 1-phosphate intermediate (termed DS-1-P) to form tetraacyldisaccharide 1,4'-bis-phosphate (lipid IVA).</text>
</comment>
<dbReference type="EMBL" id="AP025592">
    <property type="protein sequence ID" value="BDG08158.1"/>
    <property type="molecule type" value="Genomic_DNA"/>
</dbReference>
<dbReference type="SUPFAM" id="SSF52540">
    <property type="entry name" value="P-loop containing nucleoside triphosphate hydrolases"/>
    <property type="match status" value="1"/>
</dbReference>
<keyword evidence="5 13" id="KW-0444">Lipid biosynthesis</keyword>
<evidence type="ECO:0000256" key="5">
    <source>
        <dbReference type="ARBA" id="ARBA00022516"/>
    </source>
</evidence>
<keyword evidence="10 13" id="KW-0067">ATP-binding</keyword>
<evidence type="ECO:0000256" key="7">
    <source>
        <dbReference type="ARBA" id="ARBA00022679"/>
    </source>
</evidence>
<evidence type="ECO:0000256" key="10">
    <source>
        <dbReference type="ARBA" id="ARBA00022840"/>
    </source>
</evidence>
<keyword evidence="8 13" id="KW-0547">Nucleotide-binding</keyword>
<evidence type="ECO:0000313" key="14">
    <source>
        <dbReference type="EMBL" id="BDG08158.1"/>
    </source>
</evidence>
<protein>
    <recommendedName>
        <fullName evidence="4 13">Tetraacyldisaccharide 4'-kinase</fullName>
        <ecNumber evidence="3 13">2.7.1.130</ecNumber>
    </recommendedName>
    <alternativeName>
        <fullName evidence="12 13">Lipid A 4'-kinase</fullName>
    </alternativeName>
</protein>
<comment type="similarity">
    <text evidence="13">Belongs to the LpxK family.</text>
</comment>
<dbReference type="RefSeq" id="WP_248345343.1">
    <property type="nucleotide sequence ID" value="NZ_AP025592.1"/>
</dbReference>
<dbReference type="Proteomes" id="UP001162734">
    <property type="component" value="Chromosome"/>
</dbReference>
<reference evidence="15" key="1">
    <citation type="journal article" date="2022" name="Int. J. Syst. Evol. Microbiol.">
        <title>Anaeromyxobacter oryzae sp. nov., Anaeromyxobacter diazotrophicus sp. nov. and Anaeromyxobacter paludicola sp. nov., isolated from paddy soils.</title>
        <authorList>
            <person name="Itoh H."/>
            <person name="Xu Z."/>
            <person name="Mise K."/>
            <person name="Masuda Y."/>
            <person name="Ushijima N."/>
            <person name="Hayakawa C."/>
            <person name="Shiratori Y."/>
            <person name="Senoo K."/>
        </authorList>
    </citation>
    <scope>NUCLEOTIDE SEQUENCE [LARGE SCALE GENOMIC DNA]</scope>
    <source>
        <strain evidence="15">Red630</strain>
    </source>
</reference>
<evidence type="ECO:0000256" key="2">
    <source>
        <dbReference type="ARBA" id="ARBA00004870"/>
    </source>
</evidence>
<accession>A0ABN6N8I2</accession>
<gene>
    <name evidence="13 14" type="primary">lpxK</name>
    <name evidence="14" type="ORF">AMPC_12710</name>
</gene>
<evidence type="ECO:0000256" key="1">
    <source>
        <dbReference type="ARBA" id="ARBA00002274"/>
    </source>
</evidence>
<evidence type="ECO:0000256" key="13">
    <source>
        <dbReference type="HAMAP-Rule" id="MF_00409"/>
    </source>
</evidence>
<evidence type="ECO:0000256" key="9">
    <source>
        <dbReference type="ARBA" id="ARBA00022777"/>
    </source>
</evidence>
<evidence type="ECO:0000256" key="12">
    <source>
        <dbReference type="ARBA" id="ARBA00029757"/>
    </source>
</evidence>
<dbReference type="EC" id="2.7.1.130" evidence="3 13"/>